<dbReference type="SUPFAM" id="SSF48726">
    <property type="entry name" value="Immunoglobulin"/>
    <property type="match status" value="1"/>
</dbReference>
<protein>
    <recommendedName>
        <fullName evidence="2">Ig-like domain-containing protein</fullName>
    </recommendedName>
</protein>
<dbReference type="Pfam" id="PF07679">
    <property type="entry name" value="I-set"/>
    <property type="match status" value="1"/>
</dbReference>
<organism evidence="3 4">
    <name type="scientific">Mola mola</name>
    <name type="common">Ocean sunfish</name>
    <name type="synonym">Tetraodon mola</name>
    <dbReference type="NCBI Taxonomy" id="94237"/>
    <lineage>
        <taxon>Eukaryota</taxon>
        <taxon>Metazoa</taxon>
        <taxon>Chordata</taxon>
        <taxon>Craniata</taxon>
        <taxon>Vertebrata</taxon>
        <taxon>Euteleostomi</taxon>
        <taxon>Actinopterygii</taxon>
        <taxon>Neopterygii</taxon>
        <taxon>Teleostei</taxon>
        <taxon>Neoteleostei</taxon>
        <taxon>Acanthomorphata</taxon>
        <taxon>Eupercaria</taxon>
        <taxon>Tetraodontiformes</taxon>
        <taxon>Molidae</taxon>
        <taxon>Mola</taxon>
    </lineage>
</organism>
<dbReference type="InterPro" id="IPR003599">
    <property type="entry name" value="Ig_sub"/>
</dbReference>
<sequence length="103" mass="11468">MQAHLVLPPTLELDIRDKMMVKVGNSCTLSGRYSGKPAPSITWTKNDEELKKKHVYLLELYSVTRKESGDYTITAENINGTKYATIKVKVLGNNSTSGNSHKL</sequence>
<dbReference type="PANTHER" id="PTHR14340:SF9">
    <property type="entry name" value="FIBRONECTIN TYPE-III DOMAIN-CONTAINING PROTEIN"/>
    <property type="match status" value="1"/>
</dbReference>
<dbReference type="InterPro" id="IPR013098">
    <property type="entry name" value="Ig_I-set"/>
</dbReference>
<name>A0A3Q3XGE7_MOLML</name>
<evidence type="ECO:0000259" key="2">
    <source>
        <dbReference type="PROSITE" id="PS50835"/>
    </source>
</evidence>
<proteinExistence type="predicted"/>
<dbReference type="PROSITE" id="PS50835">
    <property type="entry name" value="IG_LIKE"/>
    <property type="match status" value="1"/>
</dbReference>
<dbReference type="PANTHER" id="PTHR14340">
    <property type="entry name" value="MICROFIBRIL-ASSOCIATED GLYCOPROTEIN 3"/>
    <property type="match status" value="1"/>
</dbReference>
<dbReference type="OMA" id="NAKMQKG"/>
<dbReference type="InterPro" id="IPR007110">
    <property type="entry name" value="Ig-like_dom"/>
</dbReference>
<feature type="domain" description="Ig-like" evidence="2">
    <location>
        <begin position="8"/>
        <end position="89"/>
    </location>
</feature>
<dbReference type="SMART" id="SM00409">
    <property type="entry name" value="IG"/>
    <property type="match status" value="1"/>
</dbReference>
<accession>A0A3Q3XGE7</accession>
<evidence type="ECO:0000313" key="3">
    <source>
        <dbReference type="Ensembl" id="ENSMMOP00000025189.1"/>
    </source>
</evidence>
<evidence type="ECO:0000313" key="4">
    <source>
        <dbReference type="Proteomes" id="UP000261620"/>
    </source>
</evidence>
<keyword evidence="4" id="KW-1185">Reference proteome</keyword>
<reference evidence="3" key="1">
    <citation type="submission" date="2025-08" db="UniProtKB">
        <authorList>
            <consortium name="Ensembl"/>
        </authorList>
    </citation>
    <scope>IDENTIFICATION</scope>
</reference>
<dbReference type="InterPro" id="IPR013783">
    <property type="entry name" value="Ig-like_fold"/>
</dbReference>
<dbReference type="Gene3D" id="2.60.40.10">
    <property type="entry name" value="Immunoglobulins"/>
    <property type="match status" value="2"/>
</dbReference>
<evidence type="ECO:0000256" key="1">
    <source>
        <dbReference type="ARBA" id="ARBA00023319"/>
    </source>
</evidence>
<dbReference type="Ensembl" id="ENSMMOT00000025611.1">
    <property type="protein sequence ID" value="ENSMMOP00000025189.1"/>
    <property type="gene ID" value="ENSMMOG00000019130.1"/>
</dbReference>
<reference evidence="3" key="2">
    <citation type="submission" date="2025-09" db="UniProtKB">
        <authorList>
            <consortium name="Ensembl"/>
        </authorList>
    </citation>
    <scope>IDENTIFICATION</scope>
</reference>
<dbReference type="InterPro" id="IPR036179">
    <property type="entry name" value="Ig-like_dom_sf"/>
</dbReference>
<keyword evidence="1" id="KW-0393">Immunoglobulin domain</keyword>
<dbReference type="Proteomes" id="UP000261620">
    <property type="component" value="Unplaced"/>
</dbReference>
<dbReference type="AlphaFoldDB" id="A0A3Q3XGE7"/>
<dbReference type="STRING" id="94237.ENSMMOP00000025189"/>